<dbReference type="Proteomes" id="UP001151760">
    <property type="component" value="Unassembled WGS sequence"/>
</dbReference>
<evidence type="ECO:0000313" key="3">
    <source>
        <dbReference type="Proteomes" id="UP001151760"/>
    </source>
</evidence>
<keyword evidence="3" id="KW-1185">Reference proteome</keyword>
<keyword evidence="1" id="KW-0175">Coiled coil</keyword>
<reference evidence="2" key="1">
    <citation type="journal article" date="2022" name="Int. J. Mol. Sci.">
        <title>Draft Genome of Tanacetum Coccineum: Genomic Comparison of Closely Related Tanacetum-Family Plants.</title>
        <authorList>
            <person name="Yamashiro T."/>
            <person name="Shiraishi A."/>
            <person name="Nakayama K."/>
            <person name="Satake H."/>
        </authorList>
    </citation>
    <scope>NUCLEOTIDE SEQUENCE</scope>
</reference>
<evidence type="ECO:0000313" key="2">
    <source>
        <dbReference type="EMBL" id="GJT71868.1"/>
    </source>
</evidence>
<comment type="caution">
    <text evidence="2">The sequence shown here is derived from an EMBL/GenBank/DDBJ whole genome shotgun (WGS) entry which is preliminary data.</text>
</comment>
<sequence>MIAYLQKSEGSEGFHQIIDFLTASHIKYALTENPTIYVSLIEQFWQTATASTLEDGDMGIIATIDGKVKVVSEASIRRHLKLEDSDGISTLSTVEIFEQLALIGVRLYRDEGSTLQLESHHNPLGRKIAQTDEDEGITLVQMGAQTQGQINEDLMYETSILDVNSDTRSTCGSLEEWKEKVTKPKARGISFQDPEEVIRREFISPPSDEELALRLHAEEQAKFERLQKERVAQEEASRAAIYEEMDNIQAMIEADEQLAARVQAEEQELYSIEEKS</sequence>
<evidence type="ECO:0008006" key="4">
    <source>
        <dbReference type="Google" id="ProtNLM"/>
    </source>
</evidence>
<organism evidence="2 3">
    <name type="scientific">Tanacetum coccineum</name>
    <dbReference type="NCBI Taxonomy" id="301880"/>
    <lineage>
        <taxon>Eukaryota</taxon>
        <taxon>Viridiplantae</taxon>
        <taxon>Streptophyta</taxon>
        <taxon>Embryophyta</taxon>
        <taxon>Tracheophyta</taxon>
        <taxon>Spermatophyta</taxon>
        <taxon>Magnoliopsida</taxon>
        <taxon>eudicotyledons</taxon>
        <taxon>Gunneridae</taxon>
        <taxon>Pentapetalae</taxon>
        <taxon>asterids</taxon>
        <taxon>campanulids</taxon>
        <taxon>Asterales</taxon>
        <taxon>Asteraceae</taxon>
        <taxon>Asteroideae</taxon>
        <taxon>Anthemideae</taxon>
        <taxon>Anthemidinae</taxon>
        <taxon>Tanacetum</taxon>
    </lineage>
</organism>
<dbReference type="EMBL" id="BQNB010018204">
    <property type="protein sequence ID" value="GJT71868.1"/>
    <property type="molecule type" value="Genomic_DNA"/>
</dbReference>
<name>A0ABQ5G9B8_9ASTR</name>
<evidence type="ECO:0000256" key="1">
    <source>
        <dbReference type="SAM" id="Coils"/>
    </source>
</evidence>
<feature type="coiled-coil region" evidence="1">
    <location>
        <begin position="216"/>
        <end position="265"/>
    </location>
</feature>
<gene>
    <name evidence="2" type="ORF">Tco_1031154</name>
</gene>
<reference evidence="2" key="2">
    <citation type="submission" date="2022-01" db="EMBL/GenBank/DDBJ databases">
        <authorList>
            <person name="Yamashiro T."/>
            <person name="Shiraishi A."/>
            <person name="Satake H."/>
            <person name="Nakayama K."/>
        </authorList>
    </citation>
    <scope>NUCLEOTIDE SEQUENCE</scope>
</reference>
<protein>
    <recommendedName>
        <fullName evidence="4">Xylulose kinase-1</fullName>
    </recommendedName>
</protein>
<proteinExistence type="predicted"/>
<accession>A0ABQ5G9B8</accession>